<feature type="coiled-coil region" evidence="1">
    <location>
        <begin position="584"/>
        <end position="643"/>
    </location>
</feature>
<reference evidence="4" key="3">
    <citation type="submission" date="2014-11" db="UniProtKB">
        <authorList>
            <consortium name="EnsemblProtists"/>
        </authorList>
    </citation>
    <scope>IDENTIFICATION</scope>
    <source>
        <strain evidence="4">DAOM BR144</strain>
    </source>
</reference>
<dbReference type="Pfam" id="PF14739">
    <property type="entry name" value="DUF4472"/>
    <property type="match status" value="1"/>
</dbReference>
<dbReference type="InParanoid" id="K3WC44"/>
<proteinExistence type="predicted"/>
<reference evidence="5" key="1">
    <citation type="journal article" date="2010" name="Genome Biol.">
        <title>Genome sequence of the necrotrophic plant pathogen Pythium ultimum reveals original pathogenicity mechanisms and effector repertoire.</title>
        <authorList>
            <person name="Levesque C.A."/>
            <person name="Brouwer H."/>
            <person name="Cano L."/>
            <person name="Hamilton J.P."/>
            <person name="Holt C."/>
            <person name="Huitema E."/>
            <person name="Raffaele S."/>
            <person name="Robideau G.P."/>
            <person name="Thines M."/>
            <person name="Win J."/>
            <person name="Zerillo M.M."/>
            <person name="Beakes G.W."/>
            <person name="Boore J.L."/>
            <person name="Busam D."/>
            <person name="Dumas B."/>
            <person name="Ferriera S."/>
            <person name="Fuerstenberg S.I."/>
            <person name="Gachon C.M."/>
            <person name="Gaulin E."/>
            <person name="Govers F."/>
            <person name="Grenville-Briggs L."/>
            <person name="Horner N."/>
            <person name="Hostetler J."/>
            <person name="Jiang R.H."/>
            <person name="Johnson J."/>
            <person name="Krajaejun T."/>
            <person name="Lin H."/>
            <person name="Meijer H.J."/>
            <person name="Moore B."/>
            <person name="Morris P."/>
            <person name="Phuntmart V."/>
            <person name="Puiu D."/>
            <person name="Shetty J."/>
            <person name="Stajich J.E."/>
            <person name="Tripathy S."/>
            <person name="Wawra S."/>
            <person name="van West P."/>
            <person name="Whitty B.R."/>
            <person name="Coutinho P.M."/>
            <person name="Henrissat B."/>
            <person name="Martin F."/>
            <person name="Thomas P.D."/>
            <person name="Tyler B.M."/>
            <person name="De Vries R.P."/>
            <person name="Kamoun S."/>
            <person name="Yandell M."/>
            <person name="Tisserat N."/>
            <person name="Buell C.R."/>
        </authorList>
    </citation>
    <scope>NUCLEOTIDE SEQUENCE</scope>
    <source>
        <strain evidence="5">DAOM:BR144</strain>
    </source>
</reference>
<dbReference type="EnsemblProtists" id="PYU1_T002535">
    <property type="protein sequence ID" value="PYU1_T002535"/>
    <property type="gene ID" value="PYU1_G002532"/>
</dbReference>
<feature type="coiled-coil region" evidence="1">
    <location>
        <begin position="37"/>
        <end position="85"/>
    </location>
</feature>
<evidence type="ECO:0000256" key="1">
    <source>
        <dbReference type="SAM" id="Coils"/>
    </source>
</evidence>
<sequence length="651" mass="75145">MMQGLLWRHHVKAACLREQKSAITSNALSSISQNDKILVYERKIHELEGKVAQENLEKKLIREDKEKLVSLMNELKTKYNELFDNEIEVRKELLLCEQEKLALSKAFVEFEIEKNNRVKELDRDKFEMETKLIQAEQMVIEIQQDDSKKATQIQDLCAKMNEVIHEKKLLSEELAIIQKHTKQLEQDLQKEAKKNQQLSLELLVAVSQKQKSQSDLEDFEKRNRQLTKQLEEIVATSNQMKVENAELKEKQAAFESQLESMRRELVMKELQAEKAQFSSRKSQIDQETESGKLLREHEDKVNKLTSQLEAALAVAANEKKSLELQVERLSLDVNQLAKEKEDLVSAWMAKMQENEELLVAIERLIHENESEVEAYRFKLSTYTSMSNKDEAIVLKELINSYQVREKQLRNELAQFRSRNYRLGNRLRMRHARGSVTLTQLKDNQDGGQDVDPGNEKGDDEMVGFKKLQQQMAQAEGLLVLEREKYASAALVAAELENKNRSLILECQELKTKLQQSQSEGKQYVQSIQDMHETLVKQLEEVRRITLQQKDSMKQQQSVESAAKRMILASPQKAQPGTAASAVDIQALIEEKKQLEGKLAANTKQWTALVEHVERRCADLLTKNVMLKQENSDLKGNLKNVMARYQGMTNNK</sequence>
<organism evidence="4 5">
    <name type="scientific">Globisporangium ultimum (strain ATCC 200006 / CBS 805.95 / DAOM BR144)</name>
    <name type="common">Pythium ultimum</name>
    <dbReference type="NCBI Taxonomy" id="431595"/>
    <lineage>
        <taxon>Eukaryota</taxon>
        <taxon>Sar</taxon>
        <taxon>Stramenopiles</taxon>
        <taxon>Oomycota</taxon>
        <taxon>Peronosporomycetes</taxon>
        <taxon>Pythiales</taxon>
        <taxon>Pythiaceae</taxon>
        <taxon>Globisporangium</taxon>
    </lineage>
</organism>
<keyword evidence="5" id="KW-1185">Reference proteome</keyword>
<name>K3WC44_GLOUD</name>
<feature type="coiled-coil region" evidence="1">
    <location>
        <begin position="118"/>
        <end position="346"/>
    </location>
</feature>
<dbReference type="InterPro" id="IPR029329">
    <property type="entry name" value="DUF4472"/>
</dbReference>
<accession>K3WC44</accession>
<evidence type="ECO:0000313" key="4">
    <source>
        <dbReference type="EnsemblProtists" id="PYU1_T002535"/>
    </source>
</evidence>
<feature type="region of interest" description="Disordered" evidence="2">
    <location>
        <begin position="437"/>
        <end position="458"/>
    </location>
</feature>
<evidence type="ECO:0000313" key="5">
    <source>
        <dbReference type="Proteomes" id="UP000019132"/>
    </source>
</evidence>
<dbReference type="STRING" id="431595.K3WC44"/>
<reference evidence="5" key="2">
    <citation type="submission" date="2010-04" db="EMBL/GenBank/DDBJ databases">
        <authorList>
            <person name="Buell R."/>
            <person name="Hamilton J."/>
            <person name="Hostetler J."/>
        </authorList>
    </citation>
    <scope>NUCLEOTIDE SEQUENCE [LARGE SCALE GENOMIC DNA]</scope>
    <source>
        <strain evidence="5">DAOM:BR144</strain>
    </source>
</reference>
<protein>
    <recommendedName>
        <fullName evidence="3">DUF4472 domain-containing protein</fullName>
    </recommendedName>
</protein>
<keyword evidence="1" id="KW-0175">Coiled coil</keyword>
<dbReference type="Proteomes" id="UP000019132">
    <property type="component" value="Unassembled WGS sequence"/>
</dbReference>
<feature type="coiled-coil region" evidence="1">
    <location>
        <begin position="464"/>
        <end position="555"/>
    </location>
</feature>
<feature type="domain" description="DUF4472" evidence="3">
    <location>
        <begin position="96"/>
        <end position="202"/>
    </location>
</feature>
<dbReference type="OMA" id="MILASPQ"/>
<dbReference type="eggNOG" id="KOG0244">
    <property type="taxonomic scope" value="Eukaryota"/>
</dbReference>
<dbReference type="HOGENOM" id="CLU_421229_0_0_1"/>
<dbReference type="VEuPathDB" id="FungiDB:PYU1_G002532"/>
<evidence type="ECO:0000259" key="3">
    <source>
        <dbReference type="Pfam" id="PF14739"/>
    </source>
</evidence>
<dbReference type="AlphaFoldDB" id="K3WC44"/>
<evidence type="ECO:0000256" key="2">
    <source>
        <dbReference type="SAM" id="MobiDB-lite"/>
    </source>
</evidence>